<protein>
    <recommendedName>
        <fullName evidence="3">CENP-V/GFA domain-containing protein</fullName>
    </recommendedName>
</protein>
<gene>
    <name evidence="1" type="ORF">L207DRAFT_509243</name>
</gene>
<organism evidence="1 2">
    <name type="scientific">Hyaloscypha variabilis (strain UAMH 11265 / GT02V1 / F)</name>
    <name type="common">Meliniomyces variabilis</name>
    <dbReference type="NCBI Taxonomy" id="1149755"/>
    <lineage>
        <taxon>Eukaryota</taxon>
        <taxon>Fungi</taxon>
        <taxon>Dikarya</taxon>
        <taxon>Ascomycota</taxon>
        <taxon>Pezizomycotina</taxon>
        <taxon>Leotiomycetes</taxon>
        <taxon>Helotiales</taxon>
        <taxon>Hyaloscyphaceae</taxon>
        <taxon>Hyaloscypha</taxon>
        <taxon>Hyaloscypha variabilis</taxon>
    </lineage>
</organism>
<proteinExistence type="predicted"/>
<accession>A0A2J6S158</accession>
<dbReference type="SUPFAM" id="SSF51316">
    <property type="entry name" value="Mss4-like"/>
    <property type="match status" value="1"/>
</dbReference>
<dbReference type="AlphaFoldDB" id="A0A2J6S158"/>
<dbReference type="InterPro" id="IPR011057">
    <property type="entry name" value="Mss4-like_sf"/>
</dbReference>
<sequence length="206" mass="23064">MPSLPSTPFEVHGGCFCTAITYTISIPALESRPLLREPPRRPFGPQTTVSDRLPLISIDHCNSCRRVAGGVIQVWFICPQKWASFSLLSQSANSEAEQRITSNSTADVLRPSKELEESTFVKRFDSSEHAHRIFCGRCGTPLSFLYSGDDDEMVKEENWGPHFDVALGTFDRESAEIEGMRPGRQGWYKEALPWVKQVLEEGGKSL</sequence>
<name>A0A2J6S158_HYAVF</name>
<dbReference type="PANTHER" id="PTHR33337">
    <property type="entry name" value="GFA DOMAIN-CONTAINING PROTEIN"/>
    <property type="match status" value="1"/>
</dbReference>
<dbReference type="OrthoDB" id="6329284at2759"/>
<dbReference type="STRING" id="1149755.A0A2J6S158"/>
<dbReference type="EMBL" id="KZ613941">
    <property type="protein sequence ID" value="PMD44511.1"/>
    <property type="molecule type" value="Genomic_DNA"/>
</dbReference>
<evidence type="ECO:0000313" key="2">
    <source>
        <dbReference type="Proteomes" id="UP000235786"/>
    </source>
</evidence>
<keyword evidence="2" id="KW-1185">Reference proteome</keyword>
<dbReference type="PANTHER" id="PTHR33337:SF40">
    <property type="entry name" value="CENP-V_GFA DOMAIN-CONTAINING PROTEIN-RELATED"/>
    <property type="match status" value="1"/>
</dbReference>
<dbReference type="Proteomes" id="UP000235786">
    <property type="component" value="Unassembled WGS sequence"/>
</dbReference>
<dbReference type="Gene3D" id="3.90.1590.10">
    <property type="entry name" value="glutathione-dependent formaldehyde- activating enzyme (gfa)"/>
    <property type="match status" value="1"/>
</dbReference>
<evidence type="ECO:0000313" key="1">
    <source>
        <dbReference type="EMBL" id="PMD44511.1"/>
    </source>
</evidence>
<reference evidence="1 2" key="1">
    <citation type="submission" date="2016-04" db="EMBL/GenBank/DDBJ databases">
        <title>A degradative enzymes factory behind the ericoid mycorrhizal symbiosis.</title>
        <authorList>
            <consortium name="DOE Joint Genome Institute"/>
            <person name="Martino E."/>
            <person name="Morin E."/>
            <person name="Grelet G."/>
            <person name="Kuo A."/>
            <person name="Kohler A."/>
            <person name="Daghino S."/>
            <person name="Barry K."/>
            <person name="Choi C."/>
            <person name="Cichocki N."/>
            <person name="Clum A."/>
            <person name="Copeland A."/>
            <person name="Hainaut M."/>
            <person name="Haridas S."/>
            <person name="Labutti K."/>
            <person name="Lindquist E."/>
            <person name="Lipzen A."/>
            <person name="Khouja H.-R."/>
            <person name="Murat C."/>
            <person name="Ohm R."/>
            <person name="Olson A."/>
            <person name="Spatafora J."/>
            <person name="Veneault-Fourrey C."/>
            <person name="Henrissat B."/>
            <person name="Grigoriev I."/>
            <person name="Martin F."/>
            <person name="Perotto S."/>
        </authorList>
    </citation>
    <scope>NUCLEOTIDE SEQUENCE [LARGE SCALE GENOMIC DNA]</scope>
    <source>
        <strain evidence="1 2">F</strain>
    </source>
</reference>
<evidence type="ECO:0008006" key="3">
    <source>
        <dbReference type="Google" id="ProtNLM"/>
    </source>
</evidence>